<evidence type="ECO:0000313" key="4">
    <source>
        <dbReference type="Proteomes" id="UP000239757"/>
    </source>
</evidence>
<dbReference type="PANTHER" id="PTHR37738">
    <property type="entry name" value="OS03G0209700 PROTEIN"/>
    <property type="match status" value="1"/>
</dbReference>
<evidence type="ECO:0000256" key="1">
    <source>
        <dbReference type="SAM" id="MobiDB-lite"/>
    </source>
</evidence>
<feature type="transmembrane region" description="Helical" evidence="2">
    <location>
        <begin position="117"/>
        <end position="139"/>
    </location>
</feature>
<dbReference type="AlphaFoldDB" id="A0A2P5YB03"/>
<keyword evidence="2" id="KW-1133">Transmembrane helix</keyword>
<dbReference type="Proteomes" id="UP000239757">
    <property type="component" value="Unassembled WGS sequence"/>
</dbReference>
<dbReference type="EMBL" id="KZ663433">
    <property type="protein sequence ID" value="PPS12770.1"/>
    <property type="molecule type" value="Genomic_DNA"/>
</dbReference>
<keyword evidence="2" id="KW-0812">Transmembrane</keyword>
<dbReference type="PANTHER" id="PTHR37738:SF1">
    <property type="entry name" value="OS03G0257000 PROTEIN"/>
    <property type="match status" value="1"/>
</dbReference>
<protein>
    <submittedName>
        <fullName evidence="3">Uncharacterized protein</fullName>
    </submittedName>
</protein>
<feature type="region of interest" description="Disordered" evidence="1">
    <location>
        <begin position="1"/>
        <end position="21"/>
    </location>
</feature>
<reference evidence="3 4" key="1">
    <citation type="submission" date="2015-01" db="EMBL/GenBank/DDBJ databases">
        <title>Genome of allotetraploid Gossypium barbadense reveals genomic plasticity and fiber elongation in cotton evolution.</title>
        <authorList>
            <person name="Chen X."/>
            <person name="Liu X."/>
            <person name="Zhao B."/>
            <person name="Zheng H."/>
            <person name="Hu Y."/>
            <person name="Lu G."/>
            <person name="Yang C."/>
            <person name="Chen J."/>
            <person name="Shan C."/>
            <person name="Zhang L."/>
            <person name="Zhou Y."/>
            <person name="Wang L."/>
            <person name="Guo W."/>
            <person name="Bai Y."/>
            <person name="Ruan J."/>
            <person name="Shangguan X."/>
            <person name="Mao Y."/>
            <person name="Jiang J."/>
            <person name="Zhu Y."/>
            <person name="Lei J."/>
            <person name="Kang H."/>
            <person name="Chen S."/>
            <person name="He X."/>
            <person name="Wang R."/>
            <person name="Wang Y."/>
            <person name="Chen J."/>
            <person name="Wang L."/>
            <person name="Yu S."/>
            <person name="Wang B."/>
            <person name="Wei J."/>
            <person name="Song S."/>
            <person name="Lu X."/>
            <person name="Gao Z."/>
            <person name="Gu W."/>
            <person name="Deng X."/>
            <person name="Ma D."/>
            <person name="Wang S."/>
            <person name="Liang W."/>
            <person name="Fang L."/>
            <person name="Cai C."/>
            <person name="Zhu X."/>
            <person name="Zhou B."/>
            <person name="Zhang Y."/>
            <person name="Chen Z."/>
            <person name="Xu S."/>
            <person name="Zhu R."/>
            <person name="Wang S."/>
            <person name="Zhang T."/>
            <person name="Zhao G."/>
        </authorList>
    </citation>
    <scope>NUCLEOTIDE SEQUENCE [LARGE SCALE GENOMIC DNA]</scope>
    <source>
        <strain evidence="4">cv. Xinhai21</strain>
        <tissue evidence="3">Leaf</tissue>
    </source>
</reference>
<evidence type="ECO:0000313" key="3">
    <source>
        <dbReference type="EMBL" id="PPS12770.1"/>
    </source>
</evidence>
<gene>
    <name evidence="3" type="ORF">GOBAR_AA07874</name>
</gene>
<name>A0A2P5YB03_GOSBA</name>
<keyword evidence="2" id="KW-0472">Membrane</keyword>
<feature type="compositionally biased region" description="Basic and acidic residues" evidence="1">
    <location>
        <begin position="10"/>
        <end position="21"/>
    </location>
</feature>
<organism evidence="3 4">
    <name type="scientific">Gossypium barbadense</name>
    <name type="common">Sea Island cotton</name>
    <name type="synonym">Hibiscus barbadensis</name>
    <dbReference type="NCBI Taxonomy" id="3634"/>
    <lineage>
        <taxon>Eukaryota</taxon>
        <taxon>Viridiplantae</taxon>
        <taxon>Streptophyta</taxon>
        <taxon>Embryophyta</taxon>
        <taxon>Tracheophyta</taxon>
        <taxon>Spermatophyta</taxon>
        <taxon>Magnoliopsida</taxon>
        <taxon>eudicotyledons</taxon>
        <taxon>Gunneridae</taxon>
        <taxon>Pentapetalae</taxon>
        <taxon>rosids</taxon>
        <taxon>malvids</taxon>
        <taxon>Malvales</taxon>
        <taxon>Malvaceae</taxon>
        <taxon>Malvoideae</taxon>
        <taxon>Gossypium</taxon>
    </lineage>
</organism>
<accession>A0A2P5YB03</accession>
<evidence type="ECO:0000256" key="2">
    <source>
        <dbReference type="SAM" id="Phobius"/>
    </source>
</evidence>
<dbReference type="OrthoDB" id="1898337at2759"/>
<sequence>MDDFEEGKDEESKEVKEGVESKEVKEGVASIALLPNGSLSGHFIQLPQSICYGLHGTGTFQVVLTYLYLYAYVRIYIRDGCQIRILPRKINKKCNAAFNLKCHKAMLKRGIIRKIILWWWSVEGMMQLGSTTSAMLMVGRRMLWIWLKKKILVSFECETLKSDKAAEEHIKQFMPKLSGLDAVEGIGSLGKSLGSVVLQAADPVSPNNQRWPYTHVQSRCSWLCEPGQALRAAAYINIGRMSISGVDSEAETADSKQDLSTA</sequence>
<proteinExistence type="predicted"/>